<proteinExistence type="predicted"/>
<protein>
    <submittedName>
        <fullName evidence="1">Uncharacterized protein</fullName>
    </submittedName>
</protein>
<accession>A0A3G5AH71</accession>
<feature type="non-terminal residue" evidence="1">
    <location>
        <position position="1"/>
    </location>
</feature>
<evidence type="ECO:0000313" key="1">
    <source>
        <dbReference type="EMBL" id="AYV86547.1"/>
    </source>
</evidence>
<gene>
    <name evidence="1" type="ORF">Sylvanvirus3_1</name>
</gene>
<name>A0A3G5AH71_9VIRU</name>
<sequence length="273" mass="31203">RFKCTYIGHSYDHHDPFLSAAISSPFDLTSPRIPLIPEERVYNSEKAVFYYGFALPDETISHMTCTFIHSSPTTPKSSITYSGLPDSVSTPVVLSPTIVFDYKTSDIKIRTEIVVHSTTKFITWQSQQPPQKQDMSNLFMNEELLCESLQQVLPRHLHYNAKNNKCCSQNLKRSYATANSVLSGVSHGLTSGIKNEEKRGSTVSFFQSTQAVKPNCLDLNQWVENIYSVVMDLDLHGLNKYKHDIRIIVFQYSTTEYFKCMGCDHYKKLYKNL</sequence>
<dbReference type="EMBL" id="MK072509">
    <property type="protein sequence ID" value="AYV86547.1"/>
    <property type="molecule type" value="Genomic_DNA"/>
</dbReference>
<organism evidence="1">
    <name type="scientific">Sylvanvirus sp</name>
    <dbReference type="NCBI Taxonomy" id="2487774"/>
    <lineage>
        <taxon>Viruses</taxon>
    </lineage>
</organism>
<reference evidence="1" key="1">
    <citation type="submission" date="2018-10" db="EMBL/GenBank/DDBJ databases">
        <title>Hidden diversity of soil giant viruses.</title>
        <authorList>
            <person name="Schulz F."/>
            <person name="Alteio L."/>
            <person name="Goudeau D."/>
            <person name="Ryan E.M."/>
            <person name="Malmstrom R.R."/>
            <person name="Blanchard J."/>
            <person name="Woyke T."/>
        </authorList>
    </citation>
    <scope>NUCLEOTIDE SEQUENCE</scope>
    <source>
        <strain evidence="1">SYV1</strain>
    </source>
</reference>